<dbReference type="InterPro" id="IPR002182">
    <property type="entry name" value="NB-ARC"/>
</dbReference>
<keyword evidence="2" id="KW-0677">Repeat</keyword>
<proteinExistence type="inferred from homology"/>
<gene>
    <name evidence="6" type="ORF">HAX54_049182</name>
</gene>
<dbReference type="InterPro" id="IPR055414">
    <property type="entry name" value="LRR_R13L4/SHOC2-like"/>
</dbReference>
<evidence type="ECO:0000313" key="6">
    <source>
        <dbReference type="EMBL" id="MCD7449069.1"/>
    </source>
</evidence>
<dbReference type="EMBL" id="JACEIK010000083">
    <property type="protein sequence ID" value="MCD7449069.1"/>
    <property type="molecule type" value="Genomic_DNA"/>
</dbReference>
<keyword evidence="3" id="KW-0611">Plant defense</keyword>
<dbReference type="Gene3D" id="3.80.10.10">
    <property type="entry name" value="Ribonuclease Inhibitor"/>
    <property type="match status" value="2"/>
</dbReference>
<feature type="non-terminal residue" evidence="6">
    <location>
        <position position="1"/>
    </location>
</feature>
<organism evidence="6 7">
    <name type="scientific">Datura stramonium</name>
    <name type="common">Jimsonweed</name>
    <name type="synonym">Common thornapple</name>
    <dbReference type="NCBI Taxonomy" id="4076"/>
    <lineage>
        <taxon>Eukaryota</taxon>
        <taxon>Viridiplantae</taxon>
        <taxon>Streptophyta</taxon>
        <taxon>Embryophyta</taxon>
        <taxon>Tracheophyta</taxon>
        <taxon>Spermatophyta</taxon>
        <taxon>Magnoliopsida</taxon>
        <taxon>eudicotyledons</taxon>
        <taxon>Gunneridae</taxon>
        <taxon>Pentapetalae</taxon>
        <taxon>asterids</taxon>
        <taxon>lamiids</taxon>
        <taxon>Solanales</taxon>
        <taxon>Solanaceae</taxon>
        <taxon>Solanoideae</taxon>
        <taxon>Datureae</taxon>
        <taxon>Datura</taxon>
    </lineage>
</organism>
<dbReference type="InterPro" id="IPR027417">
    <property type="entry name" value="P-loop_NTPase"/>
</dbReference>
<dbReference type="Gene3D" id="3.40.50.300">
    <property type="entry name" value="P-loop containing nucleotide triphosphate hydrolases"/>
    <property type="match status" value="1"/>
</dbReference>
<dbReference type="SUPFAM" id="SSF52058">
    <property type="entry name" value="L domain-like"/>
    <property type="match status" value="1"/>
</dbReference>
<dbReference type="PANTHER" id="PTHR15140">
    <property type="entry name" value="TUBULIN-SPECIFIC CHAPERONE E"/>
    <property type="match status" value="1"/>
</dbReference>
<evidence type="ECO:0000256" key="1">
    <source>
        <dbReference type="ARBA" id="ARBA00008894"/>
    </source>
</evidence>
<dbReference type="PANTHER" id="PTHR15140:SF52">
    <property type="entry name" value="LATE BLIGHT RESISTANCE PROTEIN HOMOLOG R1A-4"/>
    <property type="match status" value="1"/>
</dbReference>
<dbReference type="Proteomes" id="UP000823775">
    <property type="component" value="Unassembled WGS sequence"/>
</dbReference>
<evidence type="ECO:0000256" key="3">
    <source>
        <dbReference type="ARBA" id="ARBA00022821"/>
    </source>
</evidence>
<dbReference type="Pfam" id="PF23598">
    <property type="entry name" value="LRR_14"/>
    <property type="match status" value="1"/>
</dbReference>
<evidence type="ECO:0000256" key="2">
    <source>
        <dbReference type="ARBA" id="ARBA00022737"/>
    </source>
</evidence>
<comment type="caution">
    <text evidence="6">The sequence shown here is derived from an EMBL/GenBank/DDBJ whole genome shotgun (WGS) entry which is preliminary data.</text>
</comment>
<dbReference type="Pfam" id="PF00931">
    <property type="entry name" value="NB-ARC"/>
    <property type="match status" value="1"/>
</dbReference>
<evidence type="ECO:0000259" key="5">
    <source>
        <dbReference type="Pfam" id="PF23598"/>
    </source>
</evidence>
<dbReference type="InterPro" id="IPR032675">
    <property type="entry name" value="LRR_dom_sf"/>
</dbReference>
<comment type="similarity">
    <text evidence="1">Belongs to the disease resistance NB-LRR family.</text>
</comment>
<dbReference type="InterPro" id="IPR036388">
    <property type="entry name" value="WH-like_DNA-bd_sf"/>
</dbReference>
<reference evidence="6 7" key="1">
    <citation type="journal article" date="2021" name="BMC Genomics">
        <title>Datura genome reveals duplications of psychoactive alkaloid biosynthetic genes and high mutation rate following tissue culture.</title>
        <authorList>
            <person name="Rajewski A."/>
            <person name="Carter-House D."/>
            <person name="Stajich J."/>
            <person name="Litt A."/>
        </authorList>
    </citation>
    <scope>NUCLEOTIDE SEQUENCE [LARGE SCALE GENOMIC DNA]</scope>
    <source>
        <strain evidence="6">AR-01</strain>
    </source>
</reference>
<dbReference type="Gene3D" id="1.10.10.10">
    <property type="entry name" value="Winged helix-like DNA-binding domain superfamily/Winged helix DNA-binding domain"/>
    <property type="match status" value="1"/>
</dbReference>
<feature type="domain" description="Disease resistance R13L4/SHOC-2-like LRR" evidence="5">
    <location>
        <begin position="516"/>
        <end position="802"/>
    </location>
</feature>
<keyword evidence="7" id="KW-1185">Reference proteome</keyword>
<evidence type="ECO:0000259" key="4">
    <source>
        <dbReference type="Pfam" id="PF00931"/>
    </source>
</evidence>
<sequence>VLFSALCKDVVNVLDFMERLKNEDDQKAVDVDRVEKLKLELAFICTYVQLSYSHLEKFEDKMTVLGQKVKDMLRSILYDGDSKMRFESDMQHVLPRFMGNIDDCISSCHHSTSSATMTDEHIRDFHGLIVNGCIEHEIVECVLPQFQLMAERVGLFIWDDQTDKGSELDEDDQIDADSRLLKLAHLFLKIIPIELEVMNMCFTNLETSTSAEVGRFIEKLLEISPDILREYLIHLQEHMIESIKEDVSNLLEEIPKNRGLNVVNSPNKPVESKPRTAAKTIVGFAEETHWIIRKLTSGRGALDVISITGMPGSGKTTLAYKVYNDKSVSSHFDIRAWCTVGQEYDEKKLLVKIFNQVTGSDSKLSENIDVADKLRKQLYGKSFHEEREIPISLMTVYWRGEGLVEQTEMVKVYLDNLISSSLVICLNEMGDEPTCRLHDLVHEFCLIKSREEKLFDLISSSAPSSSSDLMPRQMAINYDMHHFGFNNLVLLDSKKKRHSGKHLYSLAIDGNKLDGRLSDICHLRHLRLLRVLYLDPDFITVKDSLLNEICMLNHLRCLWIGTEVTALPSSFSNLLNLEILFVDNYGPPLVLLPIIWNLVKLEVLGVGHSLFYLDTYEPIRIAEDSKLENLRTLADLTLSYSKDTEDIFKRFPNLQDLSFDLKESWEFSTERYWFPKLDFLNELESLKVTFSRSYSNDNEPSVGTSQLWDFRLPSSLKKLSLCWFPLTCDELSTIARLPKLEELSLDLPMIQEEEWNMGEEDTFENLKCLNLEEVTFAKWEVGEESFPVLEKLQLRWCPKLVEIPPSFGDIGSLKIIELSGSPQLEDSAMKIKQYAEDMRGGDELQLEDVTLAKWEVREESFTALEKLEPRGCYKLEEIPPSFGDLGSLKIIKLLESPQLEDSATKIKQYDEDMRGGDELQVRCQ</sequence>
<dbReference type="PRINTS" id="PR00364">
    <property type="entry name" value="DISEASERSIST"/>
</dbReference>
<protein>
    <recommendedName>
        <fullName evidence="8">NB-ARC domain-containing protein</fullName>
    </recommendedName>
</protein>
<accession>A0ABS8RR05</accession>
<dbReference type="SUPFAM" id="SSF52540">
    <property type="entry name" value="P-loop containing nucleoside triphosphate hydrolases"/>
    <property type="match status" value="1"/>
</dbReference>
<feature type="domain" description="NB-ARC" evidence="4">
    <location>
        <begin position="291"/>
        <end position="382"/>
    </location>
</feature>
<name>A0ABS8RR05_DATST</name>
<evidence type="ECO:0008006" key="8">
    <source>
        <dbReference type="Google" id="ProtNLM"/>
    </source>
</evidence>
<evidence type="ECO:0000313" key="7">
    <source>
        <dbReference type="Proteomes" id="UP000823775"/>
    </source>
</evidence>